<dbReference type="Proteomes" id="UP001178461">
    <property type="component" value="Chromosome 18"/>
</dbReference>
<dbReference type="GO" id="GO:0016081">
    <property type="term" value="P:synaptic vesicle docking"/>
    <property type="evidence" value="ECO:0007669"/>
    <property type="project" value="TreeGrafter"/>
</dbReference>
<dbReference type="GO" id="GO:0098831">
    <property type="term" value="C:presynaptic active zone cytoplasmic component"/>
    <property type="evidence" value="ECO:0007669"/>
    <property type="project" value="TreeGrafter"/>
</dbReference>
<sequence length="372" mass="41392">MDDRDSDYRSETSNSIPPPFYTTSQPNASVHQYPMRHQQRAARDSYADSMKGYDMDYSDHRPMRRYGSVDSAANGHSDAESASGSSRHTSRQPSLESRRTLDLSDSPTGSSRYASSAELSQGSSQLSDDFDPDDISLDERDGDSYHSCHSSVSYHKDSPRWDEDEDDLYLDEDEFNEEYSDNEEYYPEDKVPEETAEELLAGQQKEAPAEEAPAPEEAPQEEEPPKEEEREKVEAEPVDPKARAKANWLRAFNKVCMQLQELPPLGGTLTFQFAQSHCHLCVSVALGLPLGLQARGEGAGESKSLWFKGGPGGGLIIIDSMPDIRKRKPIPLVSDLLLALPSLDTPLEFCRVSLWSRGKGVAKPYLADSSFN</sequence>
<dbReference type="GO" id="GO:0030672">
    <property type="term" value="C:synaptic vesicle membrane"/>
    <property type="evidence" value="ECO:0007669"/>
    <property type="project" value="TreeGrafter"/>
</dbReference>
<dbReference type="GO" id="GO:0043195">
    <property type="term" value="C:terminal bouton"/>
    <property type="evidence" value="ECO:0007669"/>
    <property type="project" value="TreeGrafter"/>
</dbReference>
<dbReference type="PANTHER" id="PTHR10480:SF1">
    <property type="entry name" value="PROTEIN UNC-13 HOMOLOG A"/>
    <property type="match status" value="1"/>
</dbReference>
<feature type="compositionally biased region" description="Basic and acidic residues" evidence="1">
    <location>
        <begin position="137"/>
        <end position="146"/>
    </location>
</feature>
<feature type="region of interest" description="Disordered" evidence="1">
    <location>
        <begin position="1"/>
        <end position="169"/>
    </location>
</feature>
<dbReference type="GO" id="GO:0042734">
    <property type="term" value="C:presynaptic membrane"/>
    <property type="evidence" value="ECO:0007669"/>
    <property type="project" value="TreeGrafter"/>
</dbReference>
<evidence type="ECO:0000313" key="2">
    <source>
        <dbReference type="EMBL" id="CAI5799117.1"/>
    </source>
</evidence>
<dbReference type="PANTHER" id="PTHR10480">
    <property type="entry name" value="PROTEIN UNC-13 HOMOLOG"/>
    <property type="match status" value="1"/>
</dbReference>
<feature type="compositionally biased region" description="Low complexity" evidence="1">
    <location>
        <begin position="203"/>
        <end position="217"/>
    </location>
</feature>
<proteinExistence type="predicted"/>
<gene>
    <name evidence="2" type="ORF">PODLI_1B000044</name>
</gene>
<feature type="region of interest" description="Disordered" evidence="1">
    <location>
        <begin position="197"/>
        <end position="239"/>
    </location>
</feature>
<feature type="compositionally biased region" description="Basic and acidic residues" evidence="1">
    <location>
        <begin position="41"/>
        <end position="61"/>
    </location>
</feature>
<evidence type="ECO:0000256" key="1">
    <source>
        <dbReference type="SAM" id="MobiDB-lite"/>
    </source>
</evidence>
<keyword evidence="3" id="KW-1185">Reference proteome</keyword>
<reference evidence="2" key="1">
    <citation type="submission" date="2022-12" db="EMBL/GenBank/DDBJ databases">
        <authorList>
            <person name="Alioto T."/>
            <person name="Alioto T."/>
            <person name="Gomez Garrido J."/>
        </authorList>
    </citation>
    <scope>NUCLEOTIDE SEQUENCE</scope>
</reference>
<dbReference type="GO" id="GO:0099525">
    <property type="term" value="P:presynaptic dense core vesicle exocytosis"/>
    <property type="evidence" value="ECO:0007669"/>
    <property type="project" value="TreeGrafter"/>
</dbReference>
<feature type="compositionally biased region" description="Polar residues" evidence="1">
    <location>
        <begin position="11"/>
        <end position="30"/>
    </location>
</feature>
<dbReference type="InterPro" id="IPR027080">
    <property type="entry name" value="Unc-13"/>
</dbReference>
<feature type="compositionally biased region" description="Polar residues" evidence="1">
    <location>
        <begin position="80"/>
        <end position="95"/>
    </location>
</feature>
<evidence type="ECO:0000313" key="3">
    <source>
        <dbReference type="Proteomes" id="UP001178461"/>
    </source>
</evidence>
<accession>A0AA35PW91</accession>
<feature type="compositionally biased region" description="Polar residues" evidence="1">
    <location>
        <begin position="103"/>
        <end position="122"/>
    </location>
</feature>
<dbReference type="GO" id="GO:0035249">
    <property type="term" value="P:synaptic transmission, glutamatergic"/>
    <property type="evidence" value="ECO:0007669"/>
    <property type="project" value="TreeGrafter"/>
</dbReference>
<dbReference type="GO" id="GO:0019992">
    <property type="term" value="F:diacylglycerol binding"/>
    <property type="evidence" value="ECO:0007669"/>
    <property type="project" value="InterPro"/>
</dbReference>
<protein>
    <submittedName>
        <fullName evidence="2">Uncharacterized protein</fullName>
    </submittedName>
</protein>
<dbReference type="GO" id="GO:0017075">
    <property type="term" value="F:syntaxin-1 binding"/>
    <property type="evidence" value="ECO:0007669"/>
    <property type="project" value="TreeGrafter"/>
</dbReference>
<dbReference type="GO" id="GO:0005516">
    <property type="term" value="F:calmodulin binding"/>
    <property type="evidence" value="ECO:0007669"/>
    <property type="project" value="TreeGrafter"/>
</dbReference>
<name>A0AA35PW91_9SAUR</name>
<feature type="compositionally biased region" description="Basic and acidic residues" evidence="1">
    <location>
        <begin position="1"/>
        <end position="10"/>
    </location>
</feature>
<dbReference type="GO" id="GO:0031594">
    <property type="term" value="C:neuromuscular junction"/>
    <property type="evidence" value="ECO:0007669"/>
    <property type="project" value="TreeGrafter"/>
</dbReference>
<organism evidence="2 3">
    <name type="scientific">Podarcis lilfordi</name>
    <name type="common">Lilford's wall lizard</name>
    <dbReference type="NCBI Taxonomy" id="74358"/>
    <lineage>
        <taxon>Eukaryota</taxon>
        <taxon>Metazoa</taxon>
        <taxon>Chordata</taxon>
        <taxon>Craniata</taxon>
        <taxon>Vertebrata</taxon>
        <taxon>Euteleostomi</taxon>
        <taxon>Lepidosauria</taxon>
        <taxon>Squamata</taxon>
        <taxon>Bifurcata</taxon>
        <taxon>Unidentata</taxon>
        <taxon>Episquamata</taxon>
        <taxon>Laterata</taxon>
        <taxon>Lacertibaenia</taxon>
        <taxon>Lacertidae</taxon>
        <taxon>Podarcis</taxon>
    </lineage>
</organism>
<dbReference type="GO" id="GO:0016082">
    <property type="term" value="P:synaptic vesicle priming"/>
    <property type="evidence" value="ECO:0007669"/>
    <property type="project" value="TreeGrafter"/>
</dbReference>
<dbReference type="AlphaFoldDB" id="A0AA35PW91"/>
<dbReference type="EMBL" id="OX395144">
    <property type="protein sequence ID" value="CAI5799117.1"/>
    <property type="molecule type" value="Genomic_DNA"/>
</dbReference>
<feature type="compositionally biased region" description="Basic and acidic residues" evidence="1">
    <location>
        <begin position="227"/>
        <end position="239"/>
    </location>
</feature>
<dbReference type="GO" id="GO:0061789">
    <property type="term" value="P:dense core granule priming"/>
    <property type="evidence" value="ECO:0007669"/>
    <property type="project" value="TreeGrafter"/>
</dbReference>